<gene>
    <name evidence="2" type="ORF">Pmani_027531</name>
</gene>
<name>A0AAE1TWQ4_9EUCA</name>
<dbReference type="AlphaFoldDB" id="A0AAE1TWQ4"/>
<dbReference type="InterPro" id="IPR026728">
    <property type="entry name" value="BLTP3A/B"/>
</dbReference>
<feature type="compositionally biased region" description="Low complexity" evidence="1">
    <location>
        <begin position="212"/>
        <end position="222"/>
    </location>
</feature>
<dbReference type="PANTHER" id="PTHR22774:SF11">
    <property type="entry name" value="CHOREIN N-TERMINAL DOMAIN-CONTAINING PROTEIN"/>
    <property type="match status" value="1"/>
</dbReference>
<dbReference type="Pfam" id="PF24917">
    <property type="entry name" value="BLTP3A_B"/>
    <property type="match status" value="1"/>
</dbReference>
<reference evidence="2" key="1">
    <citation type="submission" date="2023-11" db="EMBL/GenBank/DDBJ databases">
        <title>Genome assemblies of two species of porcelain crab, Petrolisthes cinctipes and Petrolisthes manimaculis (Anomura: Porcellanidae).</title>
        <authorList>
            <person name="Angst P."/>
        </authorList>
    </citation>
    <scope>NUCLEOTIDE SEQUENCE</scope>
    <source>
        <strain evidence="2">PB745_02</strain>
        <tissue evidence="2">Gill</tissue>
    </source>
</reference>
<protein>
    <recommendedName>
        <fullName evidence="4">UHRF1-binding protein 1-like</fullName>
    </recommendedName>
</protein>
<dbReference type="PANTHER" id="PTHR22774">
    <property type="entry name" value="CHOREIN N-TERMINAL DOMAIN-CONTAINING PROTEIN"/>
    <property type="match status" value="1"/>
</dbReference>
<dbReference type="Proteomes" id="UP001292094">
    <property type="component" value="Unassembled WGS sequence"/>
</dbReference>
<evidence type="ECO:0000313" key="3">
    <source>
        <dbReference type="Proteomes" id="UP001292094"/>
    </source>
</evidence>
<keyword evidence="3" id="KW-1185">Reference proteome</keyword>
<evidence type="ECO:0000256" key="1">
    <source>
        <dbReference type="SAM" id="MobiDB-lite"/>
    </source>
</evidence>
<feature type="compositionally biased region" description="Gly residues" evidence="1">
    <location>
        <begin position="201"/>
        <end position="211"/>
    </location>
</feature>
<organism evidence="2 3">
    <name type="scientific">Petrolisthes manimaculis</name>
    <dbReference type="NCBI Taxonomy" id="1843537"/>
    <lineage>
        <taxon>Eukaryota</taxon>
        <taxon>Metazoa</taxon>
        <taxon>Ecdysozoa</taxon>
        <taxon>Arthropoda</taxon>
        <taxon>Crustacea</taxon>
        <taxon>Multicrustacea</taxon>
        <taxon>Malacostraca</taxon>
        <taxon>Eumalacostraca</taxon>
        <taxon>Eucarida</taxon>
        <taxon>Decapoda</taxon>
        <taxon>Pleocyemata</taxon>
        <taxon>Anomura</taxon>
        <taxon>Galatheoidea</taxon>
        <taxon>Porcellanidae</taxon>
        <taxon>Petrolisthes</taxon>
    </lineage>
</organism>
<evidence type="ECO:0000313" key="2">
    <source>
        <dbReference type="EMBL" id="KAK4300261.1"/>
    </source>
</evidence>
<accession>A0AAE1TWQ4</accession>
<comment type="caution">
    <text evidence="2">The sequence shown here is derived from an EMBL/GenBank/DDBJ whole genome shotgun (WGS) entry which is preliminary data.</text>
</comment>
<sequence>METCQELRSQASHTVMPSYSSGGGYGFVDKVSDGMTVTVNAVLVTFPSHAFHASFQLSRIVLDSKSPLWQKADLRSTRLKDPERGELLIFKELSWQTLRIEARSTKDPALTPLRLITNQARCRITIKKKLTDCSVVGCRLVLLMDDLLWVLTDSQLTAAFHFMDSLSDLIKLATQQSQKTKAVRKLESLPEFQAQLVQQARGGGGSSGGRGSSTTGSSSSSSKQNHPSVSKMFSKCDVLETSYHFYSERIDLHFCDDPGRAEEDTLSDCNTIVTVQTRFKFFPNIKIITELSQSSNIRFMQLCAGDAYTLHLSKMEKPRVLVSSPSIPSTLYHSQTTTTQLTNPTSPRTHIIPGIYSGMVSQANIPVGPALDRIFTVLHGITW</sequence>
<feature type="region of interest" description="Disordered" evidence="1">
    <location>
        <begin position="200"/>
        <end position="228"/>
    </location>
</feature>
<evidence type="ECO:0008006" key="4">
    <source>
        <dbReference type="Google" id="ProtNLM"/>
    </source>
</evidence>
<proteinExistence type="predicted"/>
<dbReference type="EMBL" id="JAWZYT010003089">
    <property type="protein sequence ID" value="KAK4300261.1"/>
    <property type="molecule type" value="Genomic_DNA"/>
</dbReference>